<dbReference type="InterPro" id="IPR000160">
    <property type="entry name" value="GGDEF_dom"/>
</dbReference>
<keyword evidence="2" id="KW-0808">Transferase</keyword>
<dbReference type="SUPFAM" id="SSF55781">
    <property type="entry name" value="GAF domain-like"/>
    <property type="match status" value="1"/>
</dbReference>
<dbReference type="SMART" id="SM00267">
    <property type="entry name" value="GGDEF"/>
    <property type="match status" value="1"/>
</dbReference>
<evidence type="ECO:0000313" key="2">
    <source>
        <dbReference type="EMBL" id="APT73660.1"/>
    </source>
</evidence>
<dbReference type="InterPro" id="IPR043128">
    <property type="entry name" value="Rev_trsase/Diguanyl_cyclase"/>
</dbReference>
<organism evidence="2 3">
    <name type="scientific">Thermosipho melanesiensis</name>
    <dbReference type="NCBI Taxonomy" id="46541"/>
    <lineage>
        <taxon>Bacteria</taxon>
        <taxon>Thermotogati</taxon>
        <taxon>Thermotogota</taxon>
        <taxon>Thermotogae</taxon>
        <taxon>Thermotogales</taxon>
        <taxon>Fervidobacteriaceae</taxon>
        <taxon>Thermosipho</taxon>
    </lineage>
</organism>
<evidence type="ECO:0000259" key="1">
    <source>
        <dbReference type="PROSITE" id="PS50887"/>
    </source>
</evidence>
<evidence type="ECO:0000313" key="3">
    <source>
        <dbReference type="Proteomes" id="UP000185490"/>
    </source>
</evidence>
<protein>
    <submittedName>
        <fullName evidence="2">Histidine kinase</fullName>
    </submittedName>
</protein>
<dbReference type="InterPro" id="IPR050469">
    <property type="entry name" value="Diguanylate_Cyclase"/>
</dbReference>
<proteinExistence type="predicted"/>
<dbReference type="InterPro" id="IPR029787">
    <property type="entry name" value="Nucleotide_cyclase"/>
</dbReference>
<gene>
    <name evidence="2" type="ORF">BW47_03515</name>
</gene>
<keyword evidence="3" id="KW-1185">Reference proteome</keyword>
<dbReference type="RefSeq" id="WP_041425955.1">
    <property type="nucleotide sequence ID" value="NZ_CP007389.1"/>
</dbReference>
<name>A0ABN4UUH5_9BACT</name>
<dbReference type="SUPFAM" id="SSF55073">
    <property type="entry name" value="Nucleotide cyclase"/>
    <property type="match status" value="1"/>
</dbReference>
<dbReference type="PANTHER" id="PTHR45138">
    <property type="entry name" value="REGULATORY COMPONENTS OF SENSORY TRANSDUCTION SYSTEM"/>
    <property type="match status" value="1"/>
</dbReference>
<dbReference type="Pfam" id="PF00990">
    <property type="entry name" value="GGDEF"/>
    <property type="match status" value="1"/>
</dbReference>
<sequence length="350" mass="41941">MIIFFIILVIFILVLLFWEYVYLCIKFSCFSLDLKRKIYEKLSFEIFTRFFERKEEELKRLYKTFDYITNILEADSWSLLLVPQNKMWRFLIWSHALDENPLENLGEFFQSQTPKNLRKIIYTASSFYIEDVTKADCWIELKDIPVKSWVGIPLVYEEQVYAILNIDWYRKRKKRKTDDAVFDTTKDVLSKILYDYLKLYERLGNVYKDILTGLYNRQYLEEVSWERFSHVLFIDLDNFKSVNDNFGHLIGDEVLKIVTERMQRITKKDDLLIRFGGDEFLLFVKSTDEGIEKISERLKKVLSRKINIDGRNIEIGCSVGIQKIEKELGLEKIISLADRKMYEDKNKKLK</sequence>
<dbReference type="Gene3D" id="3.30.450.40">
    <property type="match status" value="1"/>
</dbReference>
<dbReference type="PANTHER" id="PTHR45138:SF9">
    <property type="entry name" value="DIGUANYLATE CYCLASE DGCM-RELATED"/>
    <property type="match status" value="1"/>
</dbReference>
<dbReference type="Gene3D" id="3.30.70.270">
    <property type="match status" value="1"/>
</dbReference>
<dbReference type="Proteomes" id="UP000185490">
    <property type="component" value="Chromosome"/>
</dbReference>
<keyword evidence="2" id="KW-0418">Kinase</keyword>
<dbReference type="NCBIfam" id="TIGR00254">
    <property type="entry name" value="GGDEF"/>
    <property type="match status" value="1"/>
</dbReference>
<dbReference type="CDD" id="cd01949">
    <property type="entry name" value="GGDEF"/>
    <property type="match status" value="1"/>
</dbReference>
<dbReference type="PROSITE" id="PS50887">
    <property type="entry name" value="GGDEF"/>
    <property type="match status" value="1"/>
</dbReference>
<dbReference type="GO" id="GO:0016301">
    <property type="term" value="F:kinase activity"/>
    <property type="evidence" value="ECO:0007669"/>
    <property type="project" value="UniProtKB-KW"/>
</dbReference>
<accession>A0ABN4UUH5</accession>
<feature type="domain" description="GGDEF" evidence="1">
    <location>
        <begin position="227"/>
        <end position="350"/>
    </location>
</feature>
<reference evidence="2 3" key="1">
    <citation type="submission" date="2014-02" db="EMBL/GenBank/DDBJ databases">
        <title>Diversity of Thermotogales isolates from hydrothermal vents.</title>
        <authorList>
            <person name="Haverkamp T.H.A."/>
            <person name="Lossouarn J."/>
            <person name="Geslin C."/>
            <person name="Nesbo C.L."/>
        </authorList>
    </citation>
    <scope>NUCLEOTIDE SEQUENCE [LARGE SCALE GENOMIC DNA]</scope>
    <source>
        <strain evidence="2 3">431</strain>
    </source>
</reference>
<dbReference type="InterPro" id="IPR029016">
    <property type="entry name" value="GAF-like_dom_sf"/>
</dbReference>
<dbReference type="EMBL" id="CP007389">
    <property type="protein sequence ID" value="APT73660.1"/>
    <property type="molecule type" value="Genomic_DNA"/>
</dbReference>